<name>M0JBA2_9EURY</name>
<protein>
    <submittedName>
        <fullName evidence="2">Cupin 2 barrel domain-containing protein</fullName>
    </submittedName>
</protein>
<dbReference type="RefSeq" id="WP_004968514.1">
    <property type="nucleotide sequence ID" value="NZ_AOLP01000008.1"/>
</dbReference>
<evidence type="ECO:0000259" key="1">
    <source>
        <dbReference type="Pfam" id="PF07883"/>
    </source>
</evidence>
<dbReference type="InterPro" id="IPR014710">
    <property type="entry name" value="RmlC-like_jellyroll"/>
</dbReference>
<dbReference type="PATRIC" id="fig|662478.6.peg.1255"/>
<dbReference type="Proteomes" id="UP000011553">
    <property type="component" value="Unassembled WGS sequence"/>
</dbReference>
<proteinExistence type="predicted"/>
<dbReference type="InterPro" id="IPR011051">
    <property type="entry name" value="RmlC_Cupin_sf"/>
</dbReference>
<dbReference type="EMBL" id="AOLP01000008">
    <property type="protein sequence ID" value="EMA06377.1"/>
    <property type="molecule type" value="Genomic_DNA"/>
</dbReference>
<dbReference type="PANTHER" id="PTHR43698:SF1">
    <property type="entry name" value="BLL4564 PROTEIN"/>
    <property type="match status" value="1"/>
</dbReference>
<dbReference type="PANTHER" id="PTHR43698">
    <property type="entry name" value="RIBD C-TERMINAL DOMAIN CONTAINING PROTEIN"/>
    <property type="match status" value="1"/>
</dbReference>
<evidence type="ECO:0000313" key="3">
    <source>
        <dbReference type="Proteomes" id="UP000011553"/>
    </source>
</evidence>
<gene>
    <name evidence="2" type="ORF">C438_06687</name>
</gene>
<feature type="domain" description="Cupin type-2" evidence="1">
    <location>
        <begin position="42"/>
        <end position="104"/>
    </location>
</feature>
<evidence type="ECO:0000313" key="2">
    <source>
        <dbReference type="EMBL" id="EMA06377.1"/>
    </source>
</evidence>
<dbReference type="InterPro" id="IPR013096">
    <property type="entry name" value="Cupin_2"/>
</dbReference>
<accession>M0JBA2</accession>
<organism evidence="2 3">
    <name type="scientific">Haloferax denitrificans ATCC 35960</name>
    <dbReference type="NCBI Taxonomy" id="662478"/>
    <lineage>
        <taxon>Archaea</taxon>
        <taxon>Methanobacteriati</taxon>
        <taxon>Methanobacteriota</taxon>
        <taxon>Stenosarchaea group</taxon>
        <taxon>Halobacteria</taxon>
        <taxon>Halobacteriales</taxon>
        <taxon>Haloferacaceae</taxon>
        <taxon>Haloferax</taxon>
    </lineage>
</organism>
<dbReference type="Pfam" id="PF07883">
    <property type="entry name" value="Cupin_2"/>
    <property type="match status" value="1"/>
</dbReference>
<dbReference type="Gene3D" id="2.60.120.10">
    <property type="entry name" value="Jelly Rolls"/>
    <property type="match status" value="1"/>
</dbReference>
<sequence length="124" mass="13259">MDVTHIPSAETEVLEHPVQESTVLLTKGVASAFDGTSVSASEVTFRAGERTKWHTHDGVQILYVTHGTGVVGTRDEERTVSEGDLIAFDPDEEHWHGNESGANAPFSHLSVIAQPEGAGPTVVE</sequence>
<dbReference type="SUPFAM" id="SSF51182">
    <property type="entry name" value="RmlC-like cupins"/>
    <property type="match status" value="1"/>
</dbReference>
<dbReference type="AlphaFoldDB" id="M0JBA2"/>
<comment type="caution">
    <text evidence="2">The sequence shown here is derived from an EMBL/GenBank/DDBJ whole genome shotgun (WGS) entry which is preliminary data.</text>
</comment>
<keyword evidence="3" id="KW-1185">Reference proteome</keyword>
<reference evidence="2 3" key="1">
    <citation type="journal article" date="2014" name="PLoS Genet.">
        <title>Phylogenetically driven sequencing of extremely halophilic archaea reveals strategies for static and dynamic osmo-response.</title>
        <authorList>
            <person name="Becker E.A."/>
            <person name="Seitzer P.M."/>
            <person name="Tritt A."/>
            <person name="Larsen D."/>
            <person name="Krusor M."/>
            <person name="Yao A.I."/>
            <person name="Wu D."/>
            <person name="Madern D."/>
            <person name="Eisen J.A."/>
            <person name="Darling A.E."/>
            <person name="Facciotti M.T."/>
        </authorList>
    </citation>
    <scope>NUCLEOTIDE SEQUENCE [LARGE SCALE GENOMIC DNA]</scope>
    <source>
        <strain evidence="2 3">ATCC 35960</strain>
    </source>
</reference>